<dbReference type="GO" id="GO:0017148">
    <property type="term" value="P:negative regulation of translation"/>
    <property type="evidence" value="ECO:0007669"/>
    <property type="project" value="InterPro"/>
</dbReference>
<feature type="domain" description="CCR4-NOT transcription complex subunit 1 CAF1-binding" evidence="1">
    <location>
        <begin position="3"/>
        <end position="196"/>
    </location>
</feature>
<dbReference type="PANTHER" id="PTHR13162:SF8">
    <property type="entry name" value="CCR4-NOT TRANSCRIPTION COMPLEX SUBUNIT 1"/>
    <property type="match status" value="1"/>
</dbReference>
<dbReference type="Proteomes" id="UP000271098">
    <property type="component" value="Unassembled WGS sequence"/>
</dbReference>
<protein>
    <submittedName>
        <fullName evidence="4">CNOT1_CAF1_bind domain-containing protein</fullName>
    </submittedName>
</protein>
<dbReference type="Gene3D" id="1.25.40.180">
    <property type="match status" value="1"/>
</dbReference>
<dbReference type="GO" id="GO:0000288">
    <property type="term" value="P:nuclear-transcribed mRNA catabolic process, deadenylation-dependent decay"/>
    <property type="evidence" value="ECO:0007669"/>
    <property type="project" value="TreeGrafter"/>
</dbReference>
<dbReference type="Pfam" id="PF16415">
    <property type="entry name" value="CNOT1_CAF1_bind"/>
    <property type="match status" value="1"/>
</dbReference>
<dbReference type="OrthoDB" id="1933107at2759"/>
<evidence type="ECO:0000259" key="1">
    <source>
        <dbReference type="Pfam" id="PF16415"/>
    </source>
</evidence>
<gene>
    <name evidence="2" type="ORF">GPUH_LOCUS24730</name>
</gene>
<dbReference type="EMBL" id="UYRT01102291">
    <property type="protein sequence ID" value="VDN43252.1"/>
    <property type="molecule type" value="Genomic_DNA"/>
</dbReference>
<dbReference type="GO" id="GO:0060090">
    <property type="term" value="F:molecular adaptor activity"/>
    <property type="evidence" value="ECO:0007669"/>
    <property type="project" value="TreeGrafter"/>
</dbReference>
<reference evidence="2 3" key="2">
    <citation type="submission" date="2018-11" db="EMBL/GenBank/DDBJ databases">
        <authorList>
            <consortium name="Pathogen Informatics"/>
        </authorList>
    </citation>
    <scope>NUCLEOTIDE SEQUENCE [LARGE SCALE GENOMIC DNA]</scope>
</reference>
<dbReference type="WBParaSite" id="GPUH_0002476001-mRNA-1">
    <property type="protein sequence ID" value="GPUH_0002476001-mRNA-1"/>
    <property type="gene ID" value="GPUH_0002476001"/>
</dbReference>
<accession>A0A183EUT9</accession>
<evidence type="ECO:0000313" key="2">
    <source>
        <dbReference type="EMBL" id="VDN43252.1"/>
    </source>
</evidence>
<evidence type="ECO:0000313" key="4">
    <source>
        <dbReference type="WBParaSite" id="GPUH_0002476001-mRNA-1"/>
    </source>
</evidence>
<dbReference type="PANTHER" id="PTHR13162">
    <property type="entry name" value="CCR4-NOT TRANSCRIPTION COMPLEX"/>
    <property type="match status" value="1"/>
</dbReference>
<dbReference type="GO" id="GO:0000932">
    <property type="term" value="C:P-body"/>
    <property type="evidence" value="ECO:0007669"/>
    <property type="project" value="TreeGrafter"/>
</dbReference>
<name>A0A183EUT9_9BILA</name>
<dbReference type="AlphaFoldDB" id="A0A183EUT9"/>
<organism evidence="4">
    <name type="scientific">Gongylonema pulchrum</name>
    <dbReference type="NCBI Taxonomy" id="637853"/>
    <lineage>
        <taxon>Eukaryota</taxon>
        <taxon>Metazoa</taxon>
        <taxon>Ecdysozoa</taxon>
        <taxon>Nematoda</taxon>
        <taxon>Chromadorea</taxon>
        <taxon>Rhabditida</taxon>
        <taxon>Spirurina</taxon>
        <taxon>Spiruromorpha</taxon>
        <taxon>Spiruroidea</taxon>
        <taxon>Gongylonematidae</taxon>
        <taxon>Gongylonema</taxon>
    </lineage>
</organism>
<reference evidence="4" key="1">
    <citation type="submission" date="2016-06" db="UniProtKB">
        <authorList>
            <consortium name="WormBaseParasite"/>
        </authorList>
    </citation>
    <scope>IDENTIFICATION</scope>
</reference>
<evidence type="ECO:0000313" key="3">
    <source>
        <dbReference type="Proteomes" id="UP000271098"/>
    </source>
</evidence>
<dbReference type="InterPro" id="IPR032191">
    <property type="entry name" value="CNOT1_CAF1_bind"/>
</dbReference>
<keyword evidence="3" id="KW-1185">Reference proteome</keyword>
<dbReference type="GO" id="GO:0030015">
    <property type="term" value="C:CCR4-NOT core complex"/>
    <property type="evidence" value="ECO:0007669"/>
    <property type="project" value="InterPro"/>
</dbReference>
<dbReference type="InterPro" id="IPR040398">
    <property type="entry name" value="Not1"/>
</dbReference>
<sequence length="268" mass="29912">MKAMVNELDDDFIPWLAQYLVMKRVSIEQNFQPLYNLFLMALENKRLEEFVKLETFRNIKILLRSDKRQAASNFGDRQLLKNLGLWLGALTIARDHPIVTADLDMKTLLMEAYYKGQQELLYVVPFVAKILASCSKSVIFGPNCAWIRAIFKILAELHCQPDLKLNLKFEIEVLCKELGVDLTKLATEDVLKDTERLIKLPQQLSDLKALKQPDLQVPTSPVPALRPEVPEAVAHGIPQSSSAAAAAAAAAADVDNLIGSLTNISMPS</sequence>
<proteinExistence type="predicted"/>